<dbReference type="PANTHER" id="PTHR43464">
    <property type="entry name" value="METHYLTRANSFERASE"/>
    <property type="match status" value="1"/>
</dbReference>
<evidence type="ECO:0000256" key="4">
    <source>
        <dbReference type="PIRSR" id="PIRSR018249-1"/>
    </source>
</evidence>
<evidence type="ECO:0000313" key="8">
    <source>
        <dbReference type="EMBL" id="KRL85715.1"/>
    </source>
</evidence>
<feature type="binding site" evidence="4">
    <location>
        <position position="36"/>
    </location>
    <ligand>
        <name>Zn(2+)</name>
        <dbReference type="ChEBI" id="CHEBI:29105"/>
    </ligand>
</feature>
<evidence type="ECO:0000259" key="7">
    <source>
        <dbReference type="Pfam" id="PF21302"/>
    </source>
</evidence>
<feature type="binding site" evidence="4">
    <location>
        <position position="20"/>
    </location>
    <ligand>
        <name>Zn(2+)</name>
        <dbReference type="ChEBI" id="CHEBI:29105"/>
    </ligand>
</feature>
<keyword evidence="1 8" id="KW-0489">Methyltransferase</keyword>
<dbReference type="RefSeq" id="WP_054651472.1">
    <property type="nucleotide sequence ID" value="NZ_AZFJ01000049.1"/>
</dbReference>
<evidence type="ECO:0000256" key="2">
    <source>
        <dbReference type="ARBA" id="ARBA00022679"/>
    </source>
</evidence>
<dbReference type="InterPro" id="IPR013216">
    <property type="entry name" value="Methyltransf_11"/>
</dbReference>
<feature type="domain" description="23S rRNA (guanine(745)-N(1))-methyltransferase N-terminal" evidence="7">
    <location>
        <begin position="18"/>
        <end position="53"/>
    </location>
</feature>
<protein>
    <submittedName>
        <fullName evidence="8">SAM-dependent methyltransferase</fullName>
    </submittedName>
</protein>
<keyword evidence="4" id="KW-0479">Metal-binding</keyword>
<keyword evidence="4" id="KW-0862">Zinc</keyword>
<dbReference type="AlphaFoldDB" id="A0A0R1U377"/>
<feature type="binding site" evidence="4">
    <location>
        <position position="40"/>
    </location>
    <ligand>
        <name>Zn(2+)</name>
        <dbReference type="ChEBI" id="CHEBI:29105"/>
    </ligand>
</feature>
<evidence type="ECO:0000256" key="3">
    <source>
        <dbReference type="ARBA" id="ARBA00022691"/>
    </source>
</evidence>
<dbReference type="Pfam" id="PF08241">
    <property type="entry name" value="Methyltransf_11"/>
    <property type="match status" value="1"/>
</dbReference>
<keyword evidence="2 8" id="KW-0808">Transferase</keyword>
<dbReference type="Gene3D" id="3.40.50.150">
    <property type="entry name" value="Vaccinia Virus protein VP39"/>
    <property type="match status" value="1"/>
</dbReference>
<dbReference type="Pfam" id="PF21302">
    <property type="entry name" value="Zn_ribbon_RlmA"/>
    <property type="match status" value="1"/>
</dbReference>
<keyword evidence="3 5" id="KW-0949">S-adenosyl-L-methionine</keyword>
<reference evidence="8 9" key="1">
    <citation type="journal article" date="2015" name="Genome Announc.">
        <title>Expanding the biotechnology potential of lactobacilli through comparative genomics of 213 strains and associated genera.</title>
        <authorList>
            <person name="Sun Z."/>
            <person name="Harris H.M."/>
            <person name="McCann A."/>
            <person name="Guo C."/>
            <person name="Argimon S."/>
            <person name="Zhang W."/>
            <person name="Yang X."/>
            <person name="Jeffery I.B."/>
            <person name="Cooney J.C."/>
            <person name="Kagawa T.F."/>
            <person name="Liu W."/>
            <person name="Song Y."/>
            <person name="Salvetti E."/>
            <person name="Wrobel A."/>
            <person name="Rasinkangas P."/>
            <person name="Parkhill J."/>
            <person name="Rea M.C."/>
            <person name="O'Sullivan O."/>
            <person name="Ritari J."/>
            <person name="Douillard F.P."/>
            <person name="Paul Ross R."/>
            <person name="Yang R."/>
            <person name="Briner A.E."/>
            <person name="Felis G.E."/>
            <person name="de Vos W.M."/>
            <person name="Barrangou R."/>
            <person name="Klaenhammer T.R."/>
            <person name="Caufield P.W."/>
            <person name="Cui Y."/>
            <person name="Zhang H."/>
            <person name="O'Toole P.W."/>
        </authorList>
    </citation>
    <scope>NUCLEOTIDE SEQUENCE [LARGE SCALE GENOMIC DNA]</scope>
    <source>
        <strain evidence="8 9">DSM 15945</strain>
    </source>
</reference>
<accession>A0A0R1U377</accession>
<sequence length="277" mass="29674">MRKIEAKAQMVSEQGELFACPVCHEPLEVTGTSLVCPEHHQFDLAKKGTVNFLNAPVATEYGTAMLAARRRVLSAGFFDQFLAEIATELTPNDRFLDIGCGEGTPTAKLAATGATGIGFDISSPAINLAGALDTPAFYCVADLARLPFLDDTFSAVVDLFSPGAYAEFNRVLRPGGRILKIIPDADYLHELRQGLYAGTPKGTYSNARVMDRFMAVYPHATVTPIAYDFAVTPELFADVVAMTPLTWQAPVAAKAALLAAPPASVHVAVDLLRVQVD</sequence>
<dbReference type="PIRSF" id="PIRSF018249">
    <property type="entry name" value="MyrA_prd"/>
    <property type="match status" value="1"/>
</dbReference>
<dbReference type="EMBL" id="AZFJ01000049">
    <property type="protein sequence ID" value="KRL85715.1"/>
    <property type="molecule type" value="Genomic_DNA"/>
</dbReference>
<dbReference type="GO" id="GO:0032259">
    <property type="term" value="P:methylation"/>
    <property type="evidence" value="ECO:0007669"/>
    <property type="project" value="UniProtKB-KW"/>
</dbReference>
<dbReference type="PATRIC" id="fig|1423783.4.peg.1141"/>
<name>A0A0R1U377_9LACO</name>
<comment type="caution">
    <text evidence="8">The sequence shown here is derived from an EMBL/GenBank/DDBJ whole genome shotgun (WGS) entry which is preliminary data.</text>
</comment>
<evidence type="ECO:0000256" key="1">
    <source>
        <dbReference type="ARBA" id="ARBA00022603"/>
    </source>
</evidence>
<evidence type="ECO:0000256" key="5">
    <source>
        <dbReference type="PIRSR" id="PIRSR018249-2"/>
    </source>
</evidence>
<dbReference type="GO" id="GO:0008757">
    <property type="term" value="F:S-adenosylmethionine-dependent methyltransferase activity"/>
    <property type="evidence" value="ECO:0007669"/>
    <property type="project" value="InterPro"/>
</dbReference>
<dbReference type="InterPro" id="IPR016718">
    <property type="entry name" value="rRNA_m1G-MeTrfase_A_prd"/>
</dbReference>
<dbReference type="STRING" id="1423783.FC50_GL001101"/>
<keyword evidence="9" id="KW-1185">Reference proteome</keyword>
<feature type="binding site" evidence="5">
    <location>
        <position position="187"/>
    </location>
    <ligand>
        <name>S-adenosyl-L-methionine</name>
        <dbReference type="ChEBI" id="CHEBI:59789"/>
    </ligand>
</feature>
<dbReference type="SUPFAM" id="SSF53335">
    <property type="entry name" value="S-adenosyl-L-methionine-dependent methyltransferases"/>
    <property type="match status" value="1"/>
</dbReference>
<feature type="binding site" evidence="4">
    <location>
        <position position="23"/>
    </location>
    <ligand>
        <name>Zn(2+)</name>
        <dbReference type="ChEBI" id="CHEBI:29105"/>
    </ligand>
</feature>
<dbReference type="GO" id="GO:0046872">
    <property type="term" value="F:metal ion binding"/>
    <property type="evidence" value="ECO:0007669"/>
    <property type="project" value="UniProtKB-KW"/>
</dbReference>
<evidence type="ECO:0000313" key="9">
    <source>
        <dbReference type="Proteomes" id="UP000051922"/>
    </source>
</evidence>
<dbReference type="InterPro" id="IPR048647">
    <property type="entry name" value="RlmA_N"/>
</dbReference>
<dbReference type="Proteomes" id="UP000051922">
    <property type="component" value="Unassembled WGS sequence"/>
</dbReference>
<dbReference type="PANTHER" id="PTHR43464:SF19">
    <property type="entry name" value="UBIQUINONE BIOSYNTHESIS O-METHYLTRANSFERASE, MITOCHONDRIAL"/>
    <property type="match status" value="1"/>
</dbReference>
<proteinExistence type="predicted"/>
<feature type="binding site" evidence="5">
    <location>
        <begin position="102"/>
        <end position="103"/>
    </location>
    <ligand>
        <name>S-adenosyl-L-methionine</name>
        <dbReference type="ChEBI" id="CHEBI:59789"/>
    </ligand>
</feature>
<organism evidence="8 9">
    <name type="scientific">Lacticaseibacillus pantheris DSM 15945 = JCM 12539 = NBRC 106106</name>
    <dbReference type="NCBI Taxonomy" id="1423783"/>
    <lineage>
        <taxon>Bacteria</taxon>
        <taxon>Bacillati</taxon>
        <taxon>Bacillota</taxon>
        <taxon>Bacilli</taxon>
        <taxon>Lactobacillales</taxon>
        <taxon>Lactobacillaceae</taxon>
        <taxon>Lacticaseibacillus</taxon>
    </lineage>
</organism>
<feature type="domain" description="Methyltransferase type 11" evidence="6">
    <location>
        <begin position="96"/>
        <end position="178"/>
    </location>
</feature>
<dbReference type="OrthoDB" id="5522265at2"/>
<gene>
    <name evidence="8" type="ORF">FC50_GL001101</name>
</gene>
<feature type="binding site" evidence="5">
    <location>
        <position position="78"/>
    </location>
    <ligand>
        <name>S-adenosyl-L-methionine</name>
        <dbReference type="ChEBI" id="CHEBI:59789"/>
    </ligand>
</feature>
<evidence type="ECO:0000259" key="6">
    <source>
        <dbReference type="Pfam" id="PF08241"/>
    </source>
</evidence>
<dbReference type="CDD" id="cd02440">
    <property type="entry name" value="AdoMet_MTases"/>
    <property type="match status" value="1"/>
</dbReference>
<dbReference type="InterPro" id="IPR029063">
    <property type="entry name" value="SAM-dependent_MTases_sf"/>
</dbReference>